<sequence length="453" mass="47637">MGGRGKSGKGKQAPRLDVVKEWEHLGKKLLKPYPDGEGLCIKTGGVAVGKFFAPESLQSALTVDNCELLARPVMGVNLLAAAAESALPALQAASDEPGKGGLADAKRCLEKLAAHLPAMQANSGAEEKAVETAIGKLVALGEEAGPLMKTFAKLADTSSRLYVLSTWMLQWLALSAKPKAWGKAVQQPDLQPACLRPWTKHPGDVDALVQSLATGLTGAVHWGGARKTKRKLGDSGSDSPPAAADASSSTGTGNSGSENSSEDSKAKKKKSQKNKKGKKHTKKAKKDKKSKGKKQKDKKKSKKSTSSEKDDAAKAKEPAAKAKTLHPAVTMASTDEESEEATTPDFGGWPADDFALFRAMLEGMEKNQSGTLAELVGIMDHIPSELRGYFGLEPAAQKLKEMTRAPKAAKLEQLTQAWRVLLDAALQAAGGPGAAEKPDPGLPSAAAKPEQTE</sequence>
<reference evidence="2 3" key="1">
    <citation type="submission" date="2024-02" db="EMBL/GenBank/DDBJ databases">
        <authorList>
            <person name="Chen Y."/>
            <person name="Shah S."/>
            <person name="Dougan E. K."/>
            <person name="Thang M."/>
            <person name="Chan C."/>
        </authorList>
    </citation>
    <scope>NUCLEOTIDE SEQUENCE [LARGE SCALE GENOMIC DNA]</scope>
</reference>
<evidence type="ECO:0000256" key="1">
    <source>
        <dbReference type="SAM" id="MobiDB-lite"/>
    </source>
</evidence>
<feature type="region of interest" description="Disordered" evidence="1">
    <location>
        <begin position="224"/>
        <end position="350"/>
    </location>
</feature>
<keyword evidence="3" id="KW-1185">Reference proteome</keyword>
<feature type="compositionally biased region" description="Basic residues" evidence="1">
    <location>
        <begin position="266"/>
        <end position="303"/>
    </location>
</feature>
<dbReference type="Proteomes" id="UP001642464">
    <property type="component" value="Unassembled WGS sequence"/>
</dbReference>
<evidence type="ECO:0000313" key="2">
    <source>
        <dbReference type="EMBL" id="CAK8993147.1"/>
    </source>
</evidence>
<feature type="region of interest" description="Disordered" evidence="1">
    <location>
        <begin position="429"/>
        <end position="453"/>
    </location>
</feature>
<feature type="compositionally biased region" description="Basic and acidic residues" evidence="1">
    <location>
        <begin position="305"/>
        <end position="320"/>
    </location>
</feature>
<protein>
    <submittedName>
        <fullName evidence="2">Uncharacterized protein</fullName>
    </submittedName>
</protein>
<feature type="compositionally biased region" description="Low complexity" evidence="1">
    <location>
        <begin position="234"/>
        <end position="259"/>
    </location>
</feature>
<proteinExistence type="predicted"/>
<comment type="caution">
    <text evidence="2">The sequence shown here is derived from an EMBL/GenBank/DDBJ whole genome shotgun (WGS) entry which is preliminary data.</text>
</comment>
<evidence type="ECO:0000313" key="3">
    <source>
        <dbReference type="Proteomes" id="UP001642464"/>
    </source>
</evidence>
<gene>
    <name evidence="2" type="ORF">SCF082_LOCUS3388</name>
</gene>
<organism evidence="2 3">
    <name type="scientific">Durusdinium trenchii</name>
    <dbReference type="NCBI Taxonomy" id="1381693"/>
    <lineage>
        <taxon>Eukaryota</taxon>
        <taxon>Sar</taxon>
        <taxon>Alveolata</taxon>
        <taxon>Dinophyceae</taxon>
        <taxon>Suessiales</taxon>
        <taxon>Symbiodiniaceae</taxon>
        <taxon>Durusdinium</taxon>
    </lineage>
</organism>
<name>A0ABP0HSG0_9DINO</name>
<accession>A0ABP0HSG0</accession>
<dbReference type="EMBL" id="CAXAMM010001713">
    <property type="protein sequence ID" value="CAK8993147.1"/>
    <property type="molecule type" value="Genomic_DNA"/>
</dbReference>